<keyword evidence="5 13" id="KW-0328">Glycosyltransferase</keyword>
<evidence type="ECO:0000256" key="10">
    <source>
        <dbReference type="ARBA" id="ARBA00023136"/>
    </source>
</evidence>
<organism evidence="13 14">
    <name type="scientific">Sporothrix epigloea</name>
    <dbReference type="NCBI Taxonomy" id="1892477"/>
    <lineage>
        <taxon>Eukaryota</taxon>
        <taxon>Fungi</taxon>
        <taxon>Dikarya</taxon>
        <taxon>Ascomycota</taxon>
        <taxon>Pezizomycotina</taxon>
        <taxon>Sordariomycetes</taxon>
        <taxon>Sordariomycetidae</taxon>
        <taxon>Ophiostomatales</taxon>
        <taxon>Ophiostomataceae</taxon>
        <taxon>Sporothrix</taxon>
    </lineage>
</organism>
<keyword evidence="10" id="KW-0472">Membrane</keyword>
<evidence type="ECO:0000256" key="4">
    <source>
        <dbReference type="ARBA" id="ARBA00015841"/>
    </source>
</evidence>
<keyword evidence="6 13" id="KW-0808">Transferase</keyword>
<evidence type="ECO:0000256" key="8">
    <source>
        <dbReference type="ARBA" id="ARBA00022824"/>
    </source>
</evidence>
<evidence type="ECO:0000256" key="9">
    <source>
        <dbReference type="ARBA" id="ARBA00022989"/>
    </source>
</evidence>
<evidence type="ECO:0000256" key="5">
    <source>
        <dbReference type="ARBA" id="ARBA00022676"/>
    </source>
</evidence>
<keyword evidence="12" id="KW-0732">Signal</keyword>
<keyword evidence="14" id="KW-1185">Reference proteome</keyword>
<comment type="caution">
    <text evidence="13">The sequence shown here is derived from an EMBL/GenBank/DDBJ whole genome shotgun (WGS) entry which is preliminary data.</text>
</comment>
<protein>
    <recommendedName>
        <fullName evidence="4">Chitobiosyldiphosphodolichol beta-mannosyltransferase</fullName>
        <ecNumber evidence="3">2.4.1.142</ecNumber>
    </recommendedName>
</protein>
<dbReference type="InterPro" id="IPR026051">
    <property type="entry name" value="ALG1-like"/>
</dbReference>
<dbReference type="PANTHER" id="PTHR13036:SF0">
    <property type="entry name" value="CHITOBIOSYLDIPHOSPHODOLICHOL BETA-MANNOSYLTRANSFERASE"/>
    <property type="match status" value="1"/>
</dbReference>
<keyword evidence="9" id="KW-1133">Transmembrane helix</keyword>
<comment type="function">
    <text evidence="11">Participates in the formation of the lipid-linked precursor oligosaccharide for N-glycosylation. Involved in assembling the dolichol-pyrophosphate-GlcNAc(2)-Man(5) intermediate on the cytoplasmic surface of the ER.</text>
</comment>
<keyword evidence="8" id="KW-0256">Endoplasmic reticulum</keyword>
<name>A0ABP0DCP3_9PEZI</name>
<feature type="signal peptide" evidence="12">
    <location>
        <begin position="1"/>
        <end position="22"/>
    </location>
</feature>
<evidence type="ECO:0000256" key="12">
    <source>
        <dbReference type="SAM" id="SignalP"/>
    </source>
</evidence>
<dbReference type="GO" id="GO:0004578">
    <property type="term" value="F:chitobiosyldiphosphodolichol beta-mannosyltransferase activity"/>
    <property type="evidence" value="ECO:0007669"/>
    <property type="project" value="UniProtKB-EC"/>
</dbReference>
<reference evidence="13 14" key="1">
    <citation type="submission" date="2024-01" db="EMBL/GenBank/DDBJ databases">
        <authorList>
            <person name="Allen C."/>
            <person name="Tagirdzhanova G."/>
        </authorList>
    </citation>
    <scope>NUCLEOTIDE SEQUENCE [LARGE SCALE GENOMIC DNA]</scope>
    <source>
        <strain evidence="13 14">CBS 573.63</strain>
    </source>
</reference>
<evidence type="ECO:0000256" key="11">
    <source>
        <dbReference type="ARBA" id="ARBA00024899"/>
    </source>
</evidence>
<sequence>MGLGFSWIGVCLLAVTVLLVLAWPRRCRGRASAVQVQVLVLGDVGRSPQSDLLDELDQHARLTKVPLSPTPAMLRKLPFVVGGPLKVIWQVLDLFLILAYRTRPAQWLLVQNPPSIPTLAIAALVARLRGTRLLIDWHNYGWSILAGTRGPKHPFVGVAKWYETVFGRLGHAHLAVTTAMANQLRKAPYSLPASTRLAVLHDRPADIFQPVPISSTFPPTTRGPEIARILSESCKDDVVVGLLLANKKTKVLVSSTSWTPDEDFQLLLDALVQYVQNVPADHQDGRRPPVLAIITGKGPQKAMYERRLAQLATEGQLPPMEIAVRTAFLPMGDYARLLALADLGVCLHMSSSGVDLPMKVVDMFGAGLPVAAYSAYESFGELVREGDNGRGFTTSKELAGLFARLLDTRSKVADNIGYGGGQDELDHLRQGALHESTLRWPEEWYRVVSPILGFSELKKDQ</sequence>
<comment type="subcellular location">
    <subcellularLocation>
        <location evidence="1">Endoplasmic reticulum membrane</location>
        <topology evidence="1">Single-pass membrane protein</topology>
    </subcellularLocation>
</comment>
<evidence type="ECO:0000256" key="7">
    <source>
        <dbReference type="ARBA" id="ARBA00022692"/>
    </source>
</evidence>
<gene>
    <name evidence="13" type="primary">ALG1</name>
    <name evidence="13" type="ORF">SEPCBS57363_001419</name>
</gene>
<dbReference type="Gene3D" id="3.40.50.2000">
    <property type="entry name" value="Glycogen Phosphorylase B"/>
    <property type="match status" value="1"/>
</dbReference>
<keyword evidence="7" id="KW-0812">Transmembrane</keyword>
<feature type="chain" id="PRO_5045784435" description="Chitobiosyldiphosphodolichol beta-mannosyltransferase" evidence="12">
    <location>
        <begin position="23"/>
        <end position="461"/>
    </location>
</feature>
<comment type="pathway">
    <text evidence="2">Protein modification; protein glycosylation.</text>
</comment>
<dbReference type="PANTHER" id="PTHR13036">
    <property type="entry name" value="BETA1,4 MANNOSYLTRANSFERASE"/>
    <property type="match status" value="1"/>
</dbReference>
<evidence type="ECO:0000256" key="1">
    <source>
        <dbReference type="ARBA" id="ARBA00004389"/>
    </source>
</evidence>
<evidence type="ECO:0000256" key="2">
    <source>
        <dbReference type="ARBA" id="ARBA00004922"/>
    </source>
</evidence>
<evidence type="ECO:0000256" key="6">
    <source>
        <dbReference type="ARBA" id="ARBA00022679"/>
    </source>
</evidence>
<dbReference type="EMBL" id="CAWUOM010000014">
    <property type="protein sequence ID" value="CAK7265107.1"/>
    <property type="molecule type" value="Genomic_DNA"/>
</dbReference>
<accession>A0ABP0DCP3</accession>
<proteinExistence type="predicted"/>
<dbReference type="EC" id="2.4.1.142" evidence="3"/>
<dbReference type="SUPFAM" id="SSF53756">
    <property type="entry name" value="UDP-Glycosyltransferase/glycogen phosphorylase"/>
    <property type="match status" value="1"/>
</dbReference>
<evidence type="ECO:0000313" key="13">
    <source>
        <dbReference type="EMBL" id="CAK7265107.1"/>
    </source>
</evidence>
<dbReference type="Proteomes" id="UP001642501">
    <property type="component" value="Unassembled WGS sequence"/>
</dbReference>
<evidence type="ECO:0000313" key="14">
    <source>
        <dbReference type="Proteomes" id="UP001642501"/>
    </source>
</evidence>
<evidence type="ECO:0000256" key="3">
    <source>
        <dbReference type="ARBA" id="ARBA00012611"/>
    </source>
</evidence>